<dbReference type="Proteomes" id="UP000270094">
    <property type="component" value="Unassembled WGS sequence"/>
</dbReference>
<sequence length="138" mass="15410">MTNVRKLNNSTLIILGEKVPSRNVGGIKFVVHPSVVHLVDLHEVLHPWLSSTPSSASTIIIINCYSPTSAADESKLDAYKHLEVVIRKEIFFYKFAVSDFNAKNGMKGERERCGDLGQNYGMRMVTVLLGSYPQHTFS</sequence>
<evidence type="ECO:0000313" key="2">
    <source>
        <dbReference type="Proteomes" id="UP000270094"/>
    </source>
</evidence>
<proteinExistence type="predicted"/>
<protein>
    <recommendedName>
        <fullName evidence="3">Endonuclease/exonuclease/phosphatase domain-containing protein</fullName>
    </recommendedName>
</protein>
<gene>
    <name evidence="1" type="ORF">SVUK_LOCUS14881</name>
</gene>
<keyword evidence="2" id="KW-1185">Reference proteome</keyword>
<reference evidence="1 2" key="1">
    <citation type="submission" date="2018-11" db="EMBL/GenBank/DDBJ databases">
        <authorList>
            <consortium name="Pathogen Informatics"/>
        </authorList>
    </citation>
    <scope>NUCLEOTIDE SEQUENCE [LARGE SCALE GENOMIC DNA]</scope>
</reference>
<dbReference type="OrthoDB" id="5824787at2759"/>
<dbReference type="AlphaFoldDB" id="A0A3P7JGI8"/>
<dbReference type="EMBL" id="UYYB01106686">
    <property type="protein sequence ID" value="VDM79883.1"/>
    <property type="molecule type" value="Genomic_DNA"/>
</dbReference>
<name>A0A3P7JGI8_STRVU</name>
<evidence type="ECO:0000313" key="1">
    <source>
        <dbReference type="EMBL" id="VDM79883.1"/>
    </source>
</evidence>
<accession>A0A3P7JGI8</accession>
<evidence type="ECO:0008006" key="3">
    <source>
        <dbReference type="Google" id="ProtNLM"/>
    </source>
</evidence>
<organism evidence="1 2">
    <name type="scientific">Strongylus vulgaris</name>
    <name type="common">Blood worm</name>
    <dbReference type="NCBI Taxonomy" id="40348"/>
    <lineage>
        <taxon>Eukaryota</taxon>
        <taxon>Metazoa</taxon>
        <taxon>Ecdysozoa</taxon>
        <taxon>Nematoda</taxon>
        <taxon>Chromadorea</taxon>
        <taxon>Rhabditida</taxon>
        <taxon>Rhabditina</taxon>
        <taxon>Rhabditomorpha</taxon>
        <taxon>Strongyloidea</taxon>
        <taxon>Strongylidae</taxon>
        <taxon>Strongylus</taxon>
    </lineage>
</organism>